<dbReference type="Pfam" id="PF02357">
    <property type="entry name" value="NusG"/>
    <property type="match status" value="1"/>
</dbReference>
<gene>
    <name evidence="3" type="ORF">GCM10023184_19160</name>
</gene>
<dbReference type="Gene3D" id="3.30.70.940">
    <property type="entry name" value="NusG, N-terminal domain"/>
    <property type="match status" value="1"/>
</dbReference>
<evidence type="ECO:0000313" key="4">
    <source>
        <dbReference type="Proteomes" id="UP001501725"/>
    </source>
</evidence>
<reference evidence="4" key="1">
    <citation type="journal article" date="2019" name="Int. J. Syst. Evol. Microbiol.">
        <title>The Global Catalogue of Microorganisms (GCM) 10K type strain sequencing project: providing services to taxonomists for standard genome sequencing and annotation.</title>
        <authorList>
            <consortium name="The Broad Institute Genomics Platform"/>
            <consortium name="The Broad Institute Genome Sequencing Center for Infectious Disease"/>
            <person name="Wu L."/>
            <person name="Ma J."/>
        </authorList>
    </citation>
    <scope>NUCLEOTIDE SEQUENCE [LARGE SCALE GENOMIC DNA]</scope>
    <source>
        <strain evidence="4">JCM 17919</strain>
    </source>
</reference>
<dbReference type="InterPro" id="IPR006645">
    <property type="entry name" value="NGN-like_dom"/>
</dbReference>
<protein>
    <recommendedName>
        <fullName evidence="2">NusG-like N-terminal domain-containing protein</fullName>
    </recommendedName>
</protein>
<dbReference type="EMBL" id="BAABGY010000007">
    <property type="protein sequence ID" value="GAA4328981.1"/>
    <property type="molecule type" value="Genomic_DNA"/>
</dbReference>
<evidence type="ECO:0000313" key="3">
    <source>
        <dbReference type="EMBL" id="GAA4328981.1"/>
    </source>
</evidence>
<accession>A0ABP8GS23</accession>
<evidence type="ECO:0000259" key="2">
    <source>
        <dbReference type="Pfam" id="PF02357"/>
    </source>
</evidence>
<keyword evidence="4" id="KW-1185">Reference proteome</keyword>
<sequence length="156" mass="17700">MSRNRFETFLPVKTVSSSWSFLRKTEQEALFSSIVFVRASQEQLDEIRRTKGVVNFLYWLNAPAVISQQDIAGIREFLSRHNQVQTVHVPVRMSDSNDRSAVTAAADLKVAHVQNTERVLLASLGYMLVAPVQQPKAVPAREVPMIYPYFRYTDAG</sequence>
<proteinExistence type="predicted"/>
<evidence type="ECO:0000256" key="1">
    <source>
        <dbReference type="ARBA" id="ARBA00023163"/>
    </source>
</evidence>
<dbReference type="SUPFAM" id="SSF82679">
    <property type="entry name" value="N-utilization substance G protein NusG, N-terminal domain"/>
    <property type="match status" value="1"/>
</dbReference>
<name>A0ABP8GS23_9BACT</name>
<dbReference type="Proteomes" id="UP001501725">
    <property type="component" value="Unassembled WGS sequence"/>
</dbReference>
<organism evidence="3 4">
    <name type="scientific">Flaviaesturariibacter amylovorans</name>
    <dbReference type="NCBI Taxonomy" id="1084520"/>
    <lineage>
        <taxon>Bacteria</taxon>
        <taxon>Pseudomonadati</taxon>
        <taxon>Bacteroidota</taxon>
        <taxon>Chitinophagia</taxon>
        <taxon>Chitinophagales</taxon>
        <taxon>Chitinophagaceae</taxon>
        <taxon>Flaviaestuariibacter</taxon>
    </lineage>
</organism>
<keyword evidence="1" id="KW-0804">Transcription</keyword>
<comment type="caution">
    <text evidence="3">The sequence shown here is derived from an EMBL/GenBank/DDBJ whole genome shotgun (WGS) entry which is preliminary data.</text>
</comment>
<dbReference type="InterPro" id="IPR036735">
    <property type="entry name" value="NGN_dom_sf"/>
</dbReference>
<feature type="domain" description="NusG-like N-terminal" evidence="2">
    <location>
        <begin position="3"/>
        <end position="74"/>
    </location>
</feature>